<proteinExistence type="predicted"/>
<dbReference type="Proteomes" id="UP000673691">
    <property type="component" value="Unassembled WGS sequence"/>
</dbReference>
<name>A0A8H7ZR09_9FUNG</name>
<dbReference type="EMBL" id="JAEFCI010009746">
    <property type="protein sequence ID" value="KAG5457635.1"/>
    <property type="molecule type" value="Genomic_DNA"/>
</dbReference>
<organism evidence="1 2">
    <name type="scientific">Olpidium bornovanus</name>
    <dbReference type="NCBI Taxonomy" id="278681"/>
    <lineage>
        <taxon>Eukaryota</taxon>
        <taxon>Fungi</taxon>
        <taxon>Fungi incertae sedis</taxon>
        <taxon>Olpidiomycota</taxon>
        <taxon>Olpidiomycotina</taxon>
        <taxon>Olpidiomycetes</taxon>
        <taxon>Olpidiales</taxon>
        <taxon>Olpidiaceae</taxon>
        <taxon>Olpidium</taxon>
    </lineage>
</organism>
<dbReference type="AlphaFoldDB" id="A0A8H7ZR09"/>
<comment type="caution">
    <text evidence="1">The sequence shown here is derived from an EMBL/GenBank/DDBJ whole genome shotgun (WGS) entry which is preliminary data.</text>
</comment>
<accession>A0A8H7ZR09</accession>
<evidence type="ECO:0000313" key="1">
    <source>
        <dbReference type="EMBL" id="KAG5457635.1"/>
    </source>
</evidence>
<keyword evidence="2" id="KW-1185">Reference proteome</keyword>
<evidence type="ECO:0000313" key="2">
    <source>
        <dbReference type="Proteomes" id="UP000673691"/>
    </source>
</evidence>
<gene>
    <name evidence="1" type="ORF">BJ554DRAFT_2295</name>
</gene>
<sequence>MGGVRRRVKVDRAKGRRIDLVDHDGIRRAVAGEGLVHDEAGAVFRAHPARGGVLRKLIPHLVGRLSQHEGFGLREEVREQNGVVEAAGDRVVRSDGGDEVTRDELGALVDQLVERVLAVRAGLAPDDGPRGVVPDLGTCPSHPLSVRFH</sequence>
<feature type="non-terminal residue" evidence="1">
    <location>
        <position position="149"/>
    </location>
</feature>
<dbReference type="OrthoDB" id="10680785at2759"/>
<reference evidence="1 2" key="1">
    <citation type="journal article" name="Sci. Rep.">
        <title>Genome-scale phylogenetic analyses confirm Olpidium as the closest living zoosporic fungus to the non-flagellated, terrestrial fungi.</title>
        <authorList>
            <person name="Chang Y."/>
            <person name="Rochon D."/>
            <person name="Sekimoto S."/>
            <person name="Wang Y."/>
            <person name="Chovatia M."/>
            <person name="Sandor L."/>
            <person name="Salamov A."/>
            <person name="Grigoriev I.V."/>
            <person name="Stajich J.E."/>
            <person name="Spatafora J.W."/>
        </authorList>
    </citation>
    <scope>NUCLEOTIDE SEQUENCE [LARGE SCALE GENOMIC DNA]</scope>
    <source>
        <strain evidence="1">S191</strain>
    </source>
</reference>
<protein>
    <submittedName>
        <fullName evidence="1">Uncharacterized protein</fullName>
    </submittedName>
</protein>